<gene>
    <name evidence="7" type="ORF">SAMN05421769_0184</name>
</gene>
<feature type="transmembrane region" description="Helical" evidence="5">
    <location>
        <begin position="73"/>
        <end position="93"/>
    </location>
</feature>
<organism evidence="7 8">
    <name type="scientific">Chryseobacterium scophthalmum</name>
    <dbReference type="NCBI Taxonomy" id="59733"/>
    <lineage>
        <taxon>Bacteria</taxon>
        <taxon>Pseudomonadati</taxon>
        <taxon>Bacteroidota</taxon>
        <taxon>Flavobacteriia</taxon>
        <taxon>Flavobacteriales</taxon>
        <taxon>Weeksellaceae</taxon>
        <taxon>Chryseobacterium group</taxon>
        <taxon>Chryseobacterium</taxon>
    </lineage>
</organism>
<evidence type="ECO:0000256" key="3">
    <source>
        <dbReference type="ARBA" id="ARBA00022989"/>
    </source>
</evidence>
<reference evidence="8" key="1">
    <citation type="submission" date="2016-12" db="EMBL/GenBank/DDBJ databases">
        <authorList>
            <person name="Varghese N."/>
            <person name="Submissions S."/>
        </authorList>
    </citation>
    <scope>NUCLEOTIDE SEQUENCE [LARGE SCALE GENOMIC DNA]</scope>
    <source>
        <strain evidence="8">DSM 16779</strain>
    </source>
</reference>
<dbReference type="STRING" id="59733.SAMN05421769_0184"/>
<evidence type="ECO:0000256" key="4">
    <source>
        <dbReference type="ARBA" id="ARBA00023136"/>
    </source>
</evidence>
<evidence type="ECO:0000256" key="1">
    <source>
        <dbReference type="ARBA" id="ARBA00004141"/>
    </source>
</evidence>
<dbReference type="Pfam" id="PF06271">
    <property type="entry name" value="RDD"/>
    <property type="match status" value="1"/>
</dbReference>
<keyword evidence="3 5" id="KW-1133">Transmembrane helix</keyword>
<evidence type="ECO:0000256" key="5">
    <source>
        <dbReference type="SAM" id="Phobius"/>
    </source>
</evidence>
<dbReference type="Proteomes" id="UP000184782">
    <property type="component" value="Unassembled WGS sequence"/>
</dbReference>
<evidence type="ECO:0000259" key="6">
    <source>
        <dbReference type="Pfam" id="PF06271"/>
    </source>
</evidence>
<evidence type="ECO:0000256" key="2">
    <source>
        <dbReference type="ARBA" id="ARBA00022692"/>
    </source>
</evidence>
<dbReference type="OrthoDB" id="1248189at2"/>
<sequence>MKRISELKERKTTRRATRNFDSEGRRIYDEFEYDLPYKADFPRSEKQRECAKILDIIPLFLIFLFVFKQNLFLSFLFSIPSVIIIGSITETLWGTTLGKKFFKMIAIDDFGNFPDFSTSLKRNFLCLANFYPSFSEYTTKNVAFGTQTFFRTDLSMHMNNKLCKTYIVKENQIPEIRKLLNFKTLN</sequence>
<name>A0A1N6ED09_9FLAO</name>
<dbReference type="GO" id="GO:0016020">
    <property type="term" value="C:membrane"/>
    <property type="evidence" value="ECO:0007669"/>
    <property type="project" value="UniProtKB-SubCell"/>
</dbReference>
<comment type="subcellular location">
    <subcellularLocation>
        <location evidence="1">Membrane</location>
        <topology evidence="1">Multi-pass membrane protein</topology>
    </subcellularLocation>
</comment>
<feature type="transmembrane region" description="Helical" evidence="5">
    <location>
        <begin position="50"/>
        <end position="67"/>
    </location>
</feature>
<feature type="domain" description="RDD" evidence="6">
    <location>
        <begin position="69"/>
        <end position="131"/>
    </location>
</feature>
<dbReference type="RefSeq" id="WP_074228129.1">
    <property type="nucleotide sequence ID" value="NZ_FSRQ01000001.1"/>
</dbReference>
<dbReference type="EMBL" id="FSRQ01000001">
    <property type="protein sequence ID" value="SIN80903.1"/>
    <property type="molecule type" value="Genomic_DNA"/>
</dbReference>
<evidence type="ECO:0000313" key="7">
    <source>
        <dbReference type="EMBL" id="SIN80903.1"/>
    </source>
</evidence>
<keyword evidence="8" id="KW-1185">Reference proteome</keyword>
<keyword evidence="4 5" id="KW-0472">Membrane</keyword>
<keyword evidence="2 5" id="KW-0812">Transmembrane</keyword>
<protein>
    <submittedName>
        <fullName evidence="7">RDD family protein</fullName>
    </submittedName>
</protein>
<evidence type="ECO:0000313" key="8">
    <source>
        <dbReference type="Proteomes" id="UP000184782"/>
    </source>
</evidence>
<proteinExistence type="predicted"/>
<dbReference type="AlphaFoldDB" id="A0A1N6ED09"/>
<dbReference type="InterPro" id="IPR010432">
    <property type="entry name" value="RDD"/>
</dbReference>
<accession>A0A1N6ED09</accession>